<dbReference type="GO" id="GO:0005524">
    <property type="term" value="F:ATP binding"/>
    <property type="evidence" value="ECO:0007669"/>
    <property type="project" value="UniProtKB-UniRule"/>
</dbReference>
<protein>
    <recommendedName>
        <fullName evidence="1">Thiamine-monophosphate kinase</fullName>
        <shortName evidence="1">TMP kinase</shortName>
        <shortName evidence="1">Thiamine-phosphate kinase</shortName>
        <ecNumber evidence="1">2.7.4.16</ecNumber>
    </recommendedName>
</protein>
<proteinExistence type="inferred from homology"/>
<organism evidence="4 5">
    <name type="scientific">Brevibacterium ravenspurgense</name>
    <dbReference type="NCBI Taxonomy" id="479117"/>
    <lineage>
        <taxon>Bacteria</taxon>
        <taxon>Bacillati</taxon>
        <taxon>Actinomycetota</taxon>
        <taxon>Actinomycetes</taxon>
        <taxon>Micrococcales</taxon>
        <taxon>Brevibacteriaceae</taxon>
        <taxon>Brevibacterium</taxon>
    </lineage>
</organism>
<feature type="binding site" evidence="1">
    <location>
        <position position="271"/>
    </location>
    <ligand>
        <name>Mg(2+)</name>
        <dbReference type="ChEBI" id="CHEBI:18420"/>
        <label>5</label>
    </ligand>
</feature>
<dbReference type="AlphaFoldDB" id="A0A150HC39"/>
<dbReference type="GO" id="GO:0000287">
    <property type="term" value="F:magnesium ion binding"/>
    <property type="evidence" value="ECO:0007669"/>
    <property type="project" value="UniProtKB-UniRule"/>
</dbReference>
<comment type="catalytic activity">
    <reaction evidence="1">
        <text>thiamine phosphate + ATP = thiamine diphosphate + ADP</text>
        <dbReference type="Rhea" id="RHEA:15913"/>
        <dbReference type="ChEBI" id="CHEBI:30616"/>
        <dbReference type="ChEBI" id="CHEBI:37575"/>
        <dbReference type="ChEBI" id="CHEBI:58937"/>
        <dbReference type="ChEBI" id="CHEBI:456216"/>
        <dbReference type="EC" id="2.7.4.16"/>
    </reaction>
</comment>
<dbReference type="SUPFAM" id="SSF56042">
    <property type="entry name" value="PurM C-terminal domain-like"/>
    <property type="match status" value="1"/>
</dbReference>
<evidence type="ECO:0000313" key="4">
    <source>
        <dbReference type="EMBL" id="KXZ59676.1"/>
    </source>
</evidence>
<feature type="binding site" evidence="1">
    <location>
        <position position="128"/>
    </location>
    <ligand>
        <name>Mg(2+)</name>
        <dbReference type="ChEBI" id="CHEBI:18420"/>
        <label>3</label>
    </ligand>
</feature>
<keyword evidence="5" id="KW-1185">Reference proteome</keyword>
<comment type="pathway">
    <text evidence="1">Cofactor biosynthesis; thiamine diphosphate biosynthesis; thiamine diphosphate from thiamine phosphate: step 1/1.</text>
</comment>
<dbReference type="EMBL" id="LQQC01000002">
    <property type="protein sequence ID" value="KXZ59676.1"/>
    <property type="molecule type" value="Genomic_DNA"/>
</dbReference>
<feature type="region of interest" description="Disordered" evidence="2">
    <location>
        <begin position="44"/>
        <end position="85"/>
    </location>
</feature>
<accession>A0A150HC39</accession>
<dbReference type="InterPro" id="IPR036921">
    <property type="entry name" value="PurM-like_N_sf"/>
</dbReference>
<dbReference type="GO" id="GO:0009229">
    <property type="term" value="P:thiamine diphosphate biosynthetic process"/>
    <property type="evidence" value="ECO:0007669"/>
    <property type="project" value="UniProtKB-UniRule"/>
</dbReference>
<feature type="binding site" evidence="1">
    <location>
        <position position="128"/>
    </location>
    <ligand>
        <name>Mg(2+)</name>
        <dbReference type="ChEBI" id="CHEBI:18420"/>
        <label>4</label>
    </ligand>
</feature>
<keyword evidence="1" id="KW-0784">Thiamine biosynthesis</keyword>
<comment type="caution">
    <text evidence="1">Lacks conserved residue(s) required for the propagation of feature annotation.</text>
</comment>
<feature type="binding site" evidence="1">
    <location>
        <position position="270"/>
    </location>
    <ligand>
        <name>ATP</name>
        <dbReference type="ChEBI" id="CHEBI:30616"/>
    </ligand>
</feature>
<feature type="binding site" evidence="1">
    <location>
        <position position="106"/>
    </location>
    <ligand>
        <name>substrate</name>
    </ligand>
</feature>
<dbReference type="PANTHER" id="PTHR30270:SF0">
    <property type="entry name" value="THIAMINE-MONOPHOSPHATE KINASE"/>
    <property type="match status" value="1"/>
</dbReference>
<feature type="binding site" evidence="1">
    <location>
        <position position="97"/>
    </location>
    <ligand>
        <name>Mg(2+)</name>
        <dbReference type="ChEBI" id="CHEBI:18420"/>
        <label>4</label>
    </ligand>
</feature>
<name>A0A150HC39_9MICO</name>
<evidence type="ECO:0000313" key="5">
    <source>
        <dbReference type="Proteomes" id="UP000243589"/>
    </source>
</evidence>
<evidence type="ECO:0000259" key="3">
    <source>
        <dbReference type="Pfam" id="PF00586"/>
    </source>
</evidence>
<keyword evidence="1" id="KW-0460">Magnesium</keyword>
<feature type="binding site" evidence="1">
    <location>
        <position position="99"/>
    </location>
    <ligand>
        <name>Mg(2+)</name>
        <dbReference type="ChEBI" id="CHEBI:18420"/>
        <label>1</label>
    </ligand>
</feature>
<dbReference type="NCBIfam" id="TIGR01379">
    <property type="entry name" value="thiL"/>
    <property type="match status" value="1"/>
</dbReference>
<dbReference type="PATRIC" id="fig|479117.4.peg.144"/>
<dbReference type="EC" id="2.7.4.16" evidence="1"/>
<keyword evidence="1" id="KW-0067">ATP-binding</keyword>
<reference evidence="4 5" key="1">
    <citation type="submission" date="2016-01" db="EMBL/GenBank/DDBJ databases">
        <title>Use of Whole Genome Sequencing to ascertain that Brevibacterium massiliense (Roux, Raoult 2009) is a later heterotypic synonym of Brevibacterium ravenspurgense (Mages 2008).</title>
        <authorList>
            <person name="Bernier A.-M."/>
            <person name="Burdz T."/>
            <person name="Huynh C."/>
            <person name="Pachecho A.L."/>
            <person name="Wiebe D."/>
            <person name="Bonner C."/>
            <person name="Bernard K."/>
        </authorList>
    </citation>
    <scope>NUCLEOTIDE SEQUENCE [LARGE SCALE GENOMIC DNA]</scope>
    <source>
        <strain evidence="4 5">CCUG56047</strain>
    </source>
</reference>
<feature type="domain" description="PurM-like N-terminal" evidence="3">
    <location>
        <begin position="82"/>
        <end position="192"/>
    </location>
</feature>
<feature type="binding site" evidence="1">
    <location>
        <position position="84"/>
    </location>
    <ligand>
        <name>Mg(2+)</name>
        <dbReference type="ChEBI" id="CHEBI:18420"/>
        <label>4</label>
    </ligand>
</feature>
<dbReference type="CDD" id="cd02194">
    <property type="entry name" value="ThiL"/>
    <property type="match status" value="1"/>
</dbReference>
<dbReference type="Proteomes" id="UP000243589">
    <property type="component" value="Unassembled WGS sequence"/>
</dbReference>
<keyword evidence="1" id="KW-0547">Nucleotide-binding</keyword>
<dbReference type="PANTHER" id="PTHR30270">
    <property type="entry name" value="THIAMINE-MONOPHOSPHATE KINASE"/>
    <property type="match status" value="1"/>
</dbReference>
<keyword evidence="1" id="KW-0479">Metal-binding</keyword>
<gene>
    <name evidence="1 4" type="primary">thiL</name>
    <name evidence="4" type="ORF">Bravens_00148</name>
</gene>
<feature type="binding site" evidence="1">
    <location>
        <position position="176"/>
    </location>
    <ligand>
        <name>Mg(2+)</name>
        <dbReference type="ChEBI" id="CHEBI:18420"/>
        <label>1</label>
    </ligand>
</feature>
<feature type="binding site" evidence="1">
    <location>
        <position position="202"/>
    </location>
    <ligand>
        <name>ATP</name>
        <dbReference type="ChEBI" id="CHEBI:30616"/>
    </ligand>
</feature>
<dbReference type="GO" id="GO:0009228">
    <property type="term" value="P:thiamine biosynthetic process"/>
    <property type="evidence" value="ECO:0007669"/>
    <property type="project" value="UniProtKB-KW"/>
</dbReference>
<feature type="binding site" evidence="1">
    <location>
        <position position="99"/>
    </location>
    <ligand>
        <name>Mg(2+)</name>
        <dbReference type="ChEBI" id="CHEBI:18420"/>
        <label>2</label>
    </ligand>
</feature>
<comment type="caution">
    <text evidence="4">The sequence shown here is derived from an EMBL/GenBank/DDBJ whole genome shotgun (WGS) entry which is preliminary data.</text>
</comment>
<dbReference type="SUPFAM" id="SSF55326">
    <property type="entry name" value="PurM N-terminal domain-like"/>
    <property type="match status" value="1"/>
</dbReference>
<feature type="region of interest" description="Disordered" evidence="2">
    <location>
        <begin position="1"/>
        <end position="25"/>
    </location>
</feature>
<comment type="miscellaneous">
    <text evidence="1">Reaction mechanism of ThiL seems to utilize a direct, inline transfer of the gamma-phosphate of ATP to TMP rather than a phosphorylated enzyme intermediate.</text>
</comment>
<dbReference type="InterPro" id="IPR006283">
    <property type="entry name" value="ThiL-like"/>
</dbReference>
<feature type="binding site" evidence="1">
    <location>
        <position position="324"/>
    </location>
    <ligand>
        <name>substrate</name>
    </ligand>
</feature>
<keyword evidence="1 4" id="KW-0418">Kinase</keyword>
<feature type="compositionally biased region" description="Pro residues" evidence="2">
    <location>
        <begin position="1"/>
        <end position="13"/>
    </location>
</feature>
<feature type="binding site" evidence="1">
    <location>
        <position position="268"/>
    </location>
    <ligand>
        <name>Mg(2+)</name>
        <dbReference type="ChEBI" id="CHEBI:18420"/>
        <label>3</label>
    </ligand>
</feature>
<dbReference type="Gene3D" id="3.90.650.10">
    <property type="entry name" value="PurM-like C-terminal domain"/>
    <property type="match status" value="1"/>
</dbReference>
<feature type="binding site" evidence="1">
    <location>
        <position position="84"/>
    </location>
    <ligand>
        <name>Mg(2+)</name>
        <dbReference type="ChEBI" id="CHEBI:18420"/>
        <label>3</label>
    </ligand>
</feature>
<dbReference type="InterPro" id="IPR036676">
    <property type="entry name" value="PurM-like_C_sf"/>
</dbReference>
<dbReference type="Gene3D" id="3.30.1330.10">
    <property type="entry name" value="PurM-like, N-terminal domain"/>
    <property type="match status" value="1"/>
</dbReference>
<dbReference type="GO" id="GO:0009030">
    <property type="term" value="F:thiamine-phosphate kinase activity"/>
    <property type="evidence" value="ECO:0007669"/>
    <property type="project" value="UniProtKB-UniRule"/>
</dbReference>
<feature type="binding site" evidence="1">
    <location>
        <begin position="175"/>
        <end position="176"/>
    </location>
    <ligand>
        <name>ATP</name>
        <dbReference type="ChEBI" id="CHEBI:30616"/>
    </ligand>
</feature>
<dbReference type="UniPathway" id="UPA00060">
    <property type="reaction ID" value="UER00142"/>
</dbReference>
<evidence type="ECO:0000256" key="2">
    <source>
        <dbReference type="SAM" id="MobiDB-lite"/>
    </source>
</evidence>
<keyword evidence="1 4" id="KW-0808">Transferase</keyword>
<evidence type="ECO:0000256" key="1">
    <source>
        <dbReference type="HAMAP-Rule" id="MF_02128"/>
    </source>
</evidence>
<comment type="similarity">
    <text evidence="1">Belongs to the thiamine-monophosphate kinase family.</text>
</comment>
<comment type="function">
    <text evidence="1">Catalyzes the ATP-dependent phosphorylation of thiamine-monophosphate (TMP) to form thiamine-pyrophosphate (TPP), the active form of vitamin B1.</text>
</comment>
<dbReference type="InterPro" id="IPR016188">
    <property type="entry name" value="PurM-like_N"/>
</dbReference>
<dbReference type="Pfam" id="PF00586">
    <property type="entry name" value="AIRS"/>
    <property type="match status" value="1"/>
</dbReference>
<sequence length="369" mass="37739">MPSTPNQPEPTAPQPSNDVAPSDATELTLKDVGEDGVLEQIFSVLQAQSAHPPAQPPADPETHPTSASNPVAGPGDLIVGPGDDAAVSHTPGNLVSSVDILTEGADFLPEWFDPYRLGVKAAAQNLADICSMGANPHGLLFALAAPDGTPVNTVRLLAQGLSDEAARGGATVIGGDLSSSACLTSTVTALGFIDRDLVPVTRSAAKPGHDVFLAGTVGWAAAGLALLFAGVRLGDDPHLDPFIEVQLAPRPDYESVQNLATWASAGIDASDGLAGDLGRVARASGVRIRLDETAIDRLAEPLLPAAEHLGTPEAAREWVLGGGEDHGFLVCAPAGSAPVGWTRIGACEEGQPDVLVGDHSAADSAYKHF</sequence>
<feature type="binding site" evidence="1">
    <location>
        <position position="128"/>
    </location>
    <ligand>
        <name>Mg(2+)</name>
        <dbReference type="ChEBI" id="CHEBI:18420"/>
        <label>2</label>
    </ligand>
</feature>
<dbReference type="HAMAP" id="MF_02128">
    <property type="entry name" value="TMP_kinase"/>
    <property type="match status" value="1"/>
</dbReference>
<feature type="binding site" evidence="1">
    <location>
        <position position="366"/>
    </location>
    <ligand>
        <name>substrate</name>
    </ligand>
</feature>
<dbReference type="RefSeq" id="WP_244878086.1">
    <property type="nucleotide sequence ID" value="NZ_LQQC01000002.1"/>
</dbReference>